<dbReference type="InterPro" id="IPR051495">
    <property type="entry name" value="Epithelial_Barrier/Signaling"/>
</dbReference>
<dbReference type="Pfam" id="PF07474">
    <property type="entry name" value="G2F"/>
    <property type="match status" value="1"/>
</dbReference>
<evidence type="ECO:0000256" key="1">
    <source>
        <dbReference type="ARBA" id="ARBA00004498"/>
    </source>
</evidence>
<dbReference type="Proteomes" id="UP000887574">
    <property type="component" value="Unplaced"/>
</dbReference>
<dbReference type="InterPro" id="IPR009017">
    <property type="entry name" value="GFP"/>
</dbReference>
<name>A0A915ESY9_9BILA</name>
<keyword evidence="6" id="KW-0325">Glycoprotein</keyword>
<keyword evidence="2" id="KW-0964">Secreted</keyword>
<dbReference type="PROSITE" id="PS51220">
    <property type="entry name" value="NIDO"/>
    <property type="match status" value="1"/>
</dbReference>
<sequence length="600" mass="66045">MDKRQSGEHQFVSSFLIEDDTKVVGMEPYAHIPRRRSAAFSVSFWKCASFSSNHPTAAIHLFERQHTELFISENGAISFSAPITNEFAVPGQELDAEKKDIIAVFYAPSTSGSVFYRNNQGGSPLSREVSAKIRRAFFIDANTFEAESVVLITWENVQQQGSSSANNTYQLAMATDTKNSYAVFVYHKIGWAAASPVNQQPQKYAQAGFFSADGRTEKLVNSGTRAVTDLTKITNFLEPGLFLYRISGSHPQDPRHNGVASLNAEEEYIYQDAEGEYDPDEPITDCPSDPFRDHCPAHCNVVTDDRDCSLCICSSMVSENMGNSPSYSKVSPNHSPSVTEPMVDEGQPPVEPQGNEVSPIVEEGGRVVEEGARVELPAAEQPAPVAPPASSRNADCIHFGQADNTPAGYCCECRPDHYGNGLECLPKDGPQRINGVFEAVINGKAIEKTDLFAYIQVQDGQQHTALARIPKDVGHSLALLDAIGNGMGWLFAKDSSLTPNVFNGFQLTGGSFNRTVNIHLGDRYAIAIKQQFTDREFRDSFAVNMFVSGTLPELAPNSRNTITFPSFQETYKRERSGVIRAYSERQITIQEEGQKRSNTE</sequence>
<feature type="compositionally biased region" description="Polar residues" evidence="7">
    <location>
        <begin position="322"/>
        <end position="338"/>
    </location>
</feature>
<feature type="region of interest" description="Disordered" evidence="7">
    <location>
        <begin position="322"/>
        <end position="357"/>
    </location>
</feature>
<evidence type="ECO:0000256" key="2">
    <source>
        <dbReference type="ARBA" id="ARBA00022525"/>
    </source>
</evidence>
<evidence type="ECO:0000256" key="3">
    <source>
        <dbReference type="ARBA" id="ARBA00022530"/>
    </source>
</evidence>
<keyword evidence="5" id="KW-0106">Calcium</keyword>
<evidence type="ECO:0000256" key="7">
    <source>
        <dbReference type="SAM" id="MobiDB-lite"/>
    </source>
</evidence>
<dbReference type="AlphaFoldDB" id="A0A915ESY9"/>
<comment type="subcellular location">
    <subcellularLocation>
        <location evidence="1">Secreted</location>
        <location evidence="1">Extracellular space</location>
        <location evidence="1">Extracellular matrix</location>
    </subcellularLocation>
</comment>
<evidence type="ECO:0000313" key="11">
    <source>
        <dbReference type="WBParaSite" id="jg8972.1"/>
    </source>
</evidence>
<evidence type="ECO:0000256" key="6">
    <source>
        <dbReference type="ARBA" id="ARBA00023180"/>
    </source>
</evidence>
<evidence type="ECO:0000259" key="8">
    <source>
        <dbReference type="PROSITE" id="PS50993"/>
    </source>
</evidence>
<keyword evidence="10" id="KW-1185">Reference proteome</keyword>
<dbReference type="SUPFAM" id="SSF54511">
    <property type="entry name" value="GFP-like"/>
    <property type="match status" value="1"/>
</dbReference>
<keyword evidence="4" id="KW-0732">Signal</keyword>
<feature type="domain" description="NIDO" evidence="9">
    <location>
        <begin position="100"/>
        <end position="249"/>
    </location>
</feature>
<organism evidence="10 11">
    <name type="scientific">Ditylenchus dipsaci</name>
    <dbReference type="NCBI Taxonomy" id="166011"/>
    <lineage>
        <taxon>Eukaryota</taxon>
        <taxon>Metazoa</taxon>
        <taxon>Ecdysozoa</taxon>
        <taxon>Nematoda</taxon>
        <taxon>Chromadorea</taxon>
        <taxon>Rhabditida</taxon>
        <taxon>Tylenchina</taxon>
        <taxon>Tylenchomorpha</taxon>
        <taxon>Sphaerularioidea</taxon>
        <taxon>Anguinidae</taxon>
        <taxon>Anguininae</taxon>
        <taxon>Ditylenchus</taxon>
    </lineage>
</organism>
<dbReference type="SMART" id="SM00682">
    <property type="entry name" value="G2F"/>
    <property type="match status" value="1"/>
</dbReference>
<evidence type="ECO:0000259" key="9">
    <source>
        <dbReference type="PROSITE" id="PS51220"/>
    </source>
</evidence>
<dbReference type="PANTHER" id="PTHR13802:SF65">
    <property type="entry name" value="NIDOGEN"/>
    <property type="match status" value="1"/>
</dbReference>
<dbReference type="Pfam" id="PF06119">
    <property type="entry name" value="NIDO"/>
    <property type="match status" value="1"/>
</dbReference>
<dbReference type="InterPro" id="IPR006605">
    <property type="entry name" value="G2_nidogen/fibulin_G2F"/>
</dbReference>
<dbReference type="PANTHER" id="PTHR13802">
    <property type="entry name" value="MUCIN 4-RELATED"/>
    <property type="match status" value="1"/>
</dbReference>
<accession>A0A915ESY9</accession>
<proteinExistence type="predicted"/>
<dbReference type="WBParaSite" id="jg8972.1">
    <property type="protein sequence ID" value="jg8972.1"/>
    <property type="gene ID" value="jg8972"/>
</dbReference>
<protein>
    <submittedName>
        <fullName evidence="11">Nidogen</fullName>
    </submittedName>
</protein>
<dbReference type="Gene3D" id="2.40.155.10">
    <property type="entry name" value="Green fluorescent protein"/>
    <property type="match status" value="1"/>
</dbReference>
<keyword evidence="3" id="KW-0272">Extracellular matrix</keyword>
<evidence type="ECO:0000256" key="4">
    <source>
        <dbReference type="ARBA" id="ARBA00022729"/>
    </source>
</evidence>
<dbReference type="PROSITE" id="PS50993">
    <property type="entry name" value="NIDOGEN_G2"/>
    <property type="match status" value="1"/>
</dbReference>
<evidence type="ECO:0000256" key="5">
    <source>
        <dbReference type="ARBA" id="ARBA00022837"/>
    </source>
</evidence>
<dbReference type="SMART" id="SM00539">
    <property type="entry name" value="NIDO"/>
    <property type="match status" value="1"/>
</dbReference>
<dbReference type="InterPro" id="IPR003886">
    <property type="entry name" value="NIDO_dom"/>
</dbReference>
<feature type="domain" description="Nidogen G2 beta-barrel" evidence="8">
    <location>
        <begin position="429"/>
        <end position="600"/>
    </location>
</feature>
<reference evidence="11" key="1">
    <citation type="submission" date="2022-11" db="UniProtKB">
        <authorList>
            <consortium name="WormBaseParasite"/>
        </authorList>
    </citation>
    <scope>IDENTIFICATION</scope>
</reference>
<evidence type="ECO:0000313" key="10">
    <source>
        <dbReference type="Proteomes" id="UP000887574"/>
    </source>
</evidence>
<dbReference type="GO" id="GO:0007160">
    <property type="term" value="P:cell-matrix adhesion"/>
    <property type="evidence" value="ECO:0007669"/>
    <property type="project" value="InterPro"/>
</dbReference>